<dbReference type="Proteomes" id="UP001303889">
    <property type="component" value="Unassembled WGS sequence"/>
</dbReference>
<reference evidence="2" key="1">
    <citation type="journal article" date="2023" name="Mol. Phylogenet. Evol.">
        <title>Genome-scale phylogeny and comparative genomics of the fungal order Sordariales.</title>
        <authorList>
            <person name="Hensen N."/>
            <person name="Bonometti L."/>
            <person name="Westerberg I."/>
            <person name="Brannstrom I.O."/>
            <person name="Guillou S."/>
            <person name="Cros-Aarteil S."/>
            <person name="Calhoun S."/>
            <person name="Haridas S."/>
            <person name="Kuo A."/>
            <person name="Mondo S."/>
            <person name="Pangilinan J."/>
            <person name="Riley R."/>
            <person name="LaButti K."/>
            <person name="Andreopoulos B."/>
            <person name="Lipzen A."/>
            <person name="Chen C."/>
            <person name="Yan M."/>
            <person name="Daum C."/>
            <person name="Ng V."/>
            <person name="Clum A."/>
            <person name="Steindorff A."/>
            <person name="Ohm R.A."/>
            <person name="Martin F."/>
            <person name="Silar P."/>
            <person name="Natvig D.O."/>
            <person name="Lalanne C."/>
            <person name="Gautier V."/>
            <person name="Ament-Velasquez S.L."/>
            <person name="Kruys A."/>
            <person name="Hutchinson M.I."/>
            <person name="Powell A.J."/>
            <person name="Barry K."/>
            <person name="Miller A.N."/>
            <person name="Grigoriev I.V."/>
            <person name="Debuchy R."/>
            <person name="Gladieux P."/>
            <person name="Hiltunen Thoren M."/>
            <person name="Johannesson H."/>
        </authorList>
    </citation>
    <scope>NUCLEOTIDE SEQUENCE</scope>
    <source>
        <strain evidence="2">CBS 103.79</strain>
    </source>
</reference>
<feature type="domain" description="Azaphilone pigments biosynthesis cluster protein L N-terminal" evidence="1">
    <location>
        <begin position="2"/>
        <end position="157"/>
    </location>
</feature>
<dbReference type="EMBL" id="MU855626">
    <property type="protein sequence ID" value="KAK3900916.1"/>
    <property type="molecule type" value="Genomic_DNA"/>
</dbReference>
<comment type="caution">
    <text evidence="2">The sequence shown here is derived from an EMBL/GenBank/DDBJ whole genome shotgun (WGS) entry which is preliminary data.</text>
</comment>
<dbReference type="AlphaFoldDB" id="A0AAN6MHE8"/>
<proteinExistence type="predicted"/>
<accession>A0AAN6MHE8</accession>
<evidence type="ECO:0000313" key="2">
    <source>
        <dbReference type="EMBL" id="KAK3900916.1"/>
    </source>
</evidence>
<gene>
    <name evidence="2" type="ORF">C8A05DRAFT_35438</name>
</gene>
<protein>
    <recommendedName>
        <fullName evidence="1">Azaphilone pigments biosynthesis cluster protein L N-terminal domain-containing protein</fullName>
    </recommendedName>
</protein>
<name>A0AAN6MHE8_9PEZI</name>
<evidence type="ECO:0000313" key="3">
    <source>
        <dbReference type="Proteomes" id="UP001303889"/>
    </source>
</evidence>
<dbReference type="InterPro" id="IPR031348">
    <property type="entry name" value="PigL_N"/>
</dbReference>
<organism evidence="2 3">
    <name type="scientific">Staphylotrichum tortipilum</name>
    <dbReference type="NCBI Taxonomy" id="2831512"/>
    <lineage>
        <taxon>Eukaryota</taxon>
        <taxon>Fungi</taxon>
        <taxon>Dikarya</taxon>
        <taxon>Ascomycota</taxon>
        <taxon>Pezizomycotina</taxon>
        <taxon>Sordariomycetes</taxon>
        <taxon>Sordariomycetidae</taxon>
        <taxon>Sordariales</taxon>
        <taxon>Chaetomiaceae</taxon>
        <taxon>Staphylotrichum</taxon>
    </lineage>
</organism>
<keyword evidence="3" id="KW-1185">Reference proteome</keyword>
<dbReference type="Pfam" id="PF17111">
    <property type="entry name" value="PigL_N"/>
    <property type="match status" value="1"/>
</dbReference>
<sequence length="296" mass="32007">MADPLSVAGSAVGIVSLGIQVCQGLVSYLRSVQGRRHEIATCLKNVQGLVSVFSSLNDVLPSLAKQQLADHAVIEQCLLDCKDDLADLQQLVLKLKGSPNPKDVKGKVREAGRAVIFPFREGEMASIRRCLRDLVGNLGLAISTASLKSDILQTEGIDAIRTDLEDLSVQSTVTQCALADLSSRMQANSCQLALLGSTVSGSLEVIMETVTQTEWLVRDLGQTVMGGFTVVQTDLRSIESKALVTNRALTELLAKVDTVSEQMSGLSMQIPQPRTWKWFLLPEVTVRFGLRCADVP</sequence>
<evidence type="ECO:0000259" key="1">
    <source>
        <dbReference type="Pfam" id="PF17111"/>
    </source>
</evidence>
<reference evidence="2" key="2">
    <citation type="submission" date="2023-05" db="EMBL/GenBank/DDBJ databases">
        <authorList>
            <consortium name="Lawrence Berkeley National Laboratory"/>
            <person name="Steindorff A."/>
            <person name="Hensen N."/>
            <person name="Bonometti L."/>
            <person name="Westerberg I."/>
            <person name="Brannstrom I.O."/>
            <person name="Guillou S."/>
            <person name="Cros-Aarteil S."/>
            <person name="Calhoun S."/>
            <person name="Haridas S."/>
            <person name="Kuo A."/>
            <person name="Mondo S."/>
            <person name="Pangilinan J."/>
            <person name="Riley R."/>
            <person name="Labutti K."/>
            <person name="Andreopoulos B."/>
            <person name="Lipzen A."/>
            <person name="Chen C."/>
            <person name="Yanf M."/>
            <person name="Daum C."/>
            <person name="Ng V."/>
            <person name="Clum A."/>
            <person name="Ohm R."/>
            <person name="Martin F."/>
            <person name="Silar P."/>
            <person name="Natvig D."/>
            <person name="Lalanne C."/>
            <person name="Gautier V."/>
            <person name="Ament-Velasquez S.L."/>
            <person name="Kruys A."/>
            <person name="Hutchinson M.I."/>
            <person name="Powell A.J."/>
            <person name="Barry K."/>
            <person name="Miller A.N."/>
            <person name="Grigoriev I.V."/>
            <person name="Debuchy R."/>
            <person name="Gladieux P."/>
            <person name="Thoren M.H."/>
            <person name="Johannesson H."/>
        </authorList>
    </citation>
    <scope>NUCLEOTIDE SEQUENCE</scope>
    <source>
        <strain evidence="2">CBS 103.79</strain>
    </source>
</reference>